<dbReference type="Pfam" id="PF01529">
    <property type="entry name" value="DHHC"/>
    <property type="match status" value="1"/>
</dbReference>
<keyword evidence="5 10" id="KW-0472">Membrane</keyword>
<keyword evidence="4 10" id="KW-1133">Transmembrane helix</keyword>
<evidence type="ECO:0000256" key="7">
    <source>
        <dbReference type="ARBA" id="ARBA00023288"/>
    </source>
</evidence>
<evidence type="ECO:0000256" key="2">
    <source>
        <dbReference type="ARBA" id="ARBA00022679"/>
    </source>
</evidence>
<feature type="transmembrane region" description="Helical" evidence="10">
    <location>
        <begin position="68"/>
        <end position="84"/>
    </location>
</feature>
<dbReference type="GO" id="GO:0005794">
    <property type="term" value="C:Golgi apparatus"/>
    <property type="evidence" value="ECO:0007669"/>
    <property type="project" value="TreeGrafter"/>
</dbReference>
<dbReference type="EC" id="2.3.1.225" evidence="10"/>
<keyword evidence="3 10" id="KW-0812">Transmembrane</keyword>
<evidence type="ECO:0000313" key="12">
    <source>
        <dbReference type="EMBL" id="JAP92299.1"/>
    </source>
</evidence>
<evidence type="ECO:0000259" key="11">
    <source>
        <dbReference type="Pfam" id="PF01529"/>
    </source>
</evidence>
<accession>A0A146KA77</accession>
<evidence type="ECO:0000256" key="1">
    <source>
        <dbReference type="ARBA" id="ARBA00004127"/>
    </source>
</evidence>
<protein>
    <recommendedName>
        <fullName evidence="10">Palmitoyltransferase</fullName>
        <ecNumber evidence="10">2.3.1.225</ecNumber>
    </recommendedName>
</protein>
<evidence type="ECO:0000256" key="5">
    <source>
        <dbReference type="ARBA" id="ARBA00023136"/>
    </source>
</evidence>
<dbReference type="PANTHER" id="PTHR22883">
    <property type="entry name" value="ZINC FINGER DHHC DOMAIN CONTAINING PROTEIN"/>
    <property type="match status" value="1"/>
</dbReference>
<dbReference type="PANTHER" id="PTHR22883:SF43">
    <property type="entry name" value="PALMITOYLTRANSFERASE APP"/>
    <property type="match status" value="1"/>
</dbReference>
<feature type="non-terminal residue" evidence="12">
    <location>
        <position position="86"/>
    </location>
</feature>
<comment type="caution">
    <text evidence="10">Lacks conserved residue(s) required for the propagation of feature annotation.</text>
</comment>
<dbReference type="AlphaFoldDB" id="A0A146KA77"/>
<keyword evidence="6" id="KW-0564">Palmitate</keyword>
<sequence>NKRQEYFSPLYVQDLKFHSGNFKYLNQCETCQLDKPPGCSHCSKCDHCIVYSDHHCPWMGCCIGLRNYLYFILAILISFIYCVYSV</sequence>
<organism evidence="12">
    <name type="scientific">Trepomonas sp. PC1</name>
    <dbReference type="NCBI Taxonomy" id="1076344"/>
    <lineage>
        <taxon>Eukaryota</taxon>
        <taxon>Metamonada</taxon>
        <taxon>Diplomonadida</taxon>
        <taxon>Hexamitidae</taxon>
        <taxon>Hexamitinae</taxon>
        <taxon>Trepomonas</taxon>
    </lineage>
</organism>
<keyword evidence="8 10" id="KW-0012">Acyltransferase</keyword>
<dbReference type="GO" id="GO:0005783">
    <property type="term" value="C:endoplasmic reticulum"/>
    <property type="evidence" value="ECO:0007669"/>
    <property type="project" value="TreeGrafter"/>
</dbReference>
<dbReference type="GO" id="GO:0006612">
    <property type="term" value="P:protein targeting to membrane"/>
    <property type="evidence" value="ECO:0007669"/>
    <property type="project" value="TreeGrafter"/>
</dbReference>
<dbReference type="InterPro" id="IPR039859">
    <property type="entry name" value="PFA4/ZDH16/20/ERF2-like"/>
</dbReference>
<evidence type="ECO:0000256" key="3">
    <source>
        <dbReference type="ARBA" id="ARBA00022692"/>
    </source>
</evidence>
<reference evidence="12" key="1">
    <citation type="submission" date="2015-07" db="EMBL/GenBank/DDBJ databases">
        <title>Adaptation to a free-living lifestyle via gene acquisitions in the diplomonad Trepomonas sp. PC1.</title>
        <authorList>
            <person name="Xu F."/>
            <person name="Jerlstrom-Hultqvist J."/>
            <person name="Kolisko M."/>
            <person name="Simpson A.G.B."/>
            <person name="Roger A.J."/>
            <person name="Svard S.G."/>
            <person name="Andersson J.O."/>
        </authorList>
    </citation>
    <scope>NUCLEOTIDE SEQUENCE</scope>
    <source>
        <strain evidence="12">PC1</strain>
    </source>
</reference>
<evidence type="ECO:0000256" key="9">
    <source>
        <dbReference type="ARBA" id="ARBA00048048"/>
    </source>
</evidence>
<comment type="subcellular location">
    <subcellularLocation>
        <location evidence="1">Endomembrane system</location>
        <topology evidence="1">Multi-pass membrane protein</topology>
    </subcellularLocation>
</comment>
<evidence type="ECO:0000256" key="8">
    <source>
        <dbReference type="ARBA" id="ARBA00023315"/>
    </source>
</evidence>
<evidence type="ECO:0000256" key="10">
    <source>
        <dbReference type="RuleBase" id="RU079119"/>
    </source>
</evidence>
<evidence type="ECO:0000256" key="4">
    <source>
        <dbReference type="ARBA" id="ARBA00022989"/>
    </source>
</evidence>
<proteinExistence type="inferred from homology"/>
<feature type="domain" description="Palmitoyltransferase DHHC" evidence="11">
    <location>
        <begin position="23"/>
        <end position="85"/>
    </location>
</feature>
<dbReference type="GO" id="GO:0019706">
    <property type="term" value="F:protein-cysteine S-palmitoyltransferase activity"/>
    <property type="evidence" value="ECO:0007669"/>
    <property type="project" value="UniProtKB-EC"/>
</dbReference>
<gene>
    <name evidence="12" type="ORF">TPC1_15808</name>
</gene>
<keyword evidence="7" id="KW-0449">Lipoprotein</keyword>
<comment type="catalytic activity">
    <reaction evidence="9 10">
        <text>L-cysteinyl-[protein] + hexadecanoyl-CoA = S-hexadecanoyl-L-cysteinyl-[protein] + CoA</text>
        <dbReference type="Rhea" id="RHEA:36683"/>
        <dbReference type="Rhea" id="RHEA-COMP:10131"/>
        <dbReference type="Rhea" id="RHEA-COMP:11032"/>
        <dbReference type="ChEBI" id="CHEBI:29950"/>
        <dbReference type="ChEBI" id="CHEBI:57287"/>
        <dbReference type="ChEBI" id="CHEBI:57379"/>
        <dbReference type="ChEBI" id="CHEBI:74151"/>
        <dbReference type="EC" id="2.3.1.225"/>
    </reaction>
</comment>
<keyword evidence="2 10" id="KW-0808">Transferase</keyword>
<comment type="domain">
    <text evidence="10">The DHHC domain is required for palmitoyltransferase activity.</text>
</comment>
<dbReference type="PROSITE" id="PS50216">
    <property type="entry name" value="DHHC"/>
    <property type="match status" value="1"/>
</dbReference>
<dbReference type="InterPro" id="IPR001594">
    <property type="entry name" value="Palmitoyltrfase_DHHC"/>
</dbReference>
<dbReference type="EMBL" id="GDID01004307">
    <property type="protein sequence ID" value="JAP92299.1"/>
    <property type="molecule type" value="Transcribed_RNA"/>
</dbReference>
<feature type="non-terminal residue" evidence="12">
    <location>
        <position position="1"/>
    </location>
</feature>
<evidence type="ECO:0000256" key="6">
    <source>
        <dbReference type="ARBA" id="ARBA00023139"/>
    </source>
</evidence>
<comment type="similarity">
    <text evidence="10">Belongs to the DHHC palmitoyltransferase family.</text>
</comment>
<name>A0A146KA77_9EUKA</name>